<dbReference type="GeneID" id="115890928"/>
<protein>
    <recommendedName>
        <fullName evidence="4">GATA zinc finger domain-containing protein 14-like</fullName>
    </recommendedName>
</protein>
<dbReference type="AlphaFoldDB" id="A0A6J2YVD5"/>
<keyword evidence="2" id="KW-1185">Reference proteome</keyword>
<accession>A0A6J2YVD5</accession>
<feature type="compositionally biased region" description="Polar residues" evidence="1">
    <location>
        <begin position="262"/>
        <end position="274"/>
    </location>
</feature>
<proteinExistence type="predicted"/>
<dbReference type="KEGG" id="soy:115890928"/>
<dbReference type="RefSeq" id="XP_030767151.1">
    <property type="nucleotide sequence ID" value="XM_030911291.1"/>
</dbReference>
<evidence type="ECO:0000256" key="1">
    <source>
        <dbReference type="SAM" id="MobiDB-lite"/>
    </source>
</evidence>
<dbReference type="Proteomes" id="UP000504635">
    <property type="component" value="Unplaced"/>
</dbReference>
<gene>
    <name evidence="3" type="primary">LOC115890928</name>
</gene>
<evidence type="ECO:0008006" key="4">
    <source>
        <dbReference type="Google" id="ProtNLM"/>
    </source>
</evidence>
<evidence type="ECO:0000313" key="3">
    <source>
        <dbReference type="RefSeq" id="XP_030767151.1"/>
    </source>
</evidence>
<feature type="region of interest" description="Disordered" evidence="1">
    <location>
        <begin position="246"/>
        <end position="274"/>
    </location>
</feature>
<sequence length="274" mass="31749">MDNIKPYDGDSSTLNKFINRCESIFNSYKNLNDAELNQHILESIQEKLIDKAEIMVGNRAELTDWNSLKTALIQSFSDRRDLDCLIQELTRTHPDKHENIIAFGNRLQLLRSNVVQRISNDTTLTRQKKLCHISYIDKTALNTFIAGCSGTLKNNIHIKKPTSLEDAMAYVIEFENFERLYGKCYSDFNKSQKPNFNSPPNSFNNNQQNQFNSRNNHFNHSNNSNNFKPPSNFATCNPYNNNYNNNFGNQQPSQSKFEWKSQPINIQTRNVPPR</sequence>
<feature type="region of interest" description="Disordered" evidence="1">
    <location>
        <begin position="193"/>
        <end position="227"/>
    </location>
</feature>
<dbReference type="InParanoid" id="A0A6J2YVD5"/>
<organism evidence="2 3">
    <name type="scientific">Sitophilus oryzae</name>
    <name type="common">Rice weevil</name>
    <name type="synonym">Curculio oryzae</name>
    <dbReference type="NCBI Taxonomy" id="7048"/>
    <lineage>
        <taxon>Eukaryota</taxon>
        <taxon>Metazoa</taxon>
        <taxon>Ecdysozoa</taxon>
        <taxon>Arthropoda</taxon>
        <taxon>Hexapoda</taxon>
        <taxon>Insecta</taxon>
        <taxon>Pterygota</taxon>
        <taxon>Neoptera</taxon>
        <taxon>Endopterygota</taxon>
        <taxon>Coleoptera</taxon>
        <taxon>Polyphaga</taxon>
        <taxon>Cucujiformia</taxon>
        <taxon>Curculionidae</taxon>
        <taxon>Dryophthorinae</taxon>
        <taxon>Sitophilus</taxon>
    </lineage>
</organism>
<name>A0A6J2YVD5_SITOR</name>
<dbReference type="OrthoDB" id="7466780at2759"/>
<reference evidence="3" key="1">
    <citation type="submission" date="2025-08" db="UniProtKB">
        <authorList>
            <consortium name="RefSeq"/>
        </authorList>
    </citation>
    <scope>IDENTIFICATION</scope>
    <source>
        <tissue evidence="3">Gonads</tissue>
    </source>
</reference>
<evidence type="ECO:0000313" key="2">
    <source>
        <dbReference type="Proteomes" id="UP000504635"/>
    </source>
</evidence>